<accession>A0ABP8EKX1</accession>
<gene>
    <name evidence="2" type="ORF">GCM10022261_21190</name>
</gene>
<dbReference type="InterPro" id="IPR029045">
    <property type="entry name" value="ClpP/crotonase-like_dom_sf"/>
</dbReference>
<evidence type="ECO:0000313" key="3">
    <source>
        <dbReference type="Proteomes" id="UP001501586"/>
    </source>
</evidence>
<dbReference type="SUPFAM" id="SSF52096">
    <property type="entry name" value="ClpP/crotonase"/>
    <property type="match status" value="1"/>
</dbReference>
<dbReference type="Pfam" id="PF00574">
    <property type="entry name" value="CLP_protease"/>
    <property type="match status" value="1"/>
</dbReference>
<dbReference type="Gene3D" id="3.90.226.10">
    <property type="entry name" value="2-enoyl-CoA Hydratase, Chain A, domain 1"/>
    <property type="match status" value="1"/>
</dbReference>
<evidence type="ECO:0000256" key="1">
    <source>
        <dbReference type="SAM" id="MobiDB-lite"/>
    </source>
</evidence>
<comment type="caution">
    <text evidence="2">The sequence shown here is derived from an EMBL/GenBank/DDBJ whole genome shotgun (WGS) entry which is preliminary data.</text>
</comment>
<organism evidence="2 3">
    <name type="scientific">Brevibacterium daeguense</name>
    <dbReference type="NCBI Taxonomy" id="909936"/>
    <lineage>
        <taxon>Bacteria</taxon>
        <taxon>Bacillati</taxon>
        <taxon>Actinomycetota</taxon>
        <taxon>Actinomycetes</taxon>
        <taxon>Micrococcales</taxon>
        <taxon>Brevibacteriaceae</taxon>
        <taxon>Brevibacterium</taxon>
    </lineage>
</organism>
<protein>
    <recommendedName>
        <fullName evidence="4">ATP-dependent Clp protease proteolytic subunit</fullName>
    </recommendedName>
</protein>
<proteinExistence type="predicted"/>
<evidence type="ECO:0008006" key="4">
    <source>
        <dbReference type="Google" id="ProtNLM"/>
    </source>
</evidence>
<evidence type="ECO:0000313" key="2">
    <source>
        <dbReference type="EMBL" id="GAA4284588.1"/>
    </source>
</evidence>
<dbReference type="EMBL" id="BAABAZ010000006">
    <property type="protein sequence ID" value="GAA4284588.1"/>
    <property type="molecule type" value="Genomic_DNA"/>
</dbReference>
<reference evidence="3" key="1">
    <citation type="journal article" date="2019" name="Int. J. Syst. Evol. Microbiol.">
        <title>The Global Catalogue of Microorganisms (GCM) 10K type strain sequencing project: providing services to taxonomists for standard genome sequencing and annotation.</title>
        <authorList>
            <consortium name="The Broad Institute Genomics Platform"/>
            <consortium name="The Broad Institute Genome Sequencing Center for Infectious Disease"/>
            <person name="Wu L."/>
            <person name="Ma J."/>
        </authorList>
    </citation>
    <scope>NUCLEOTIDE SEQUENCE [LARGE SCALE GENOMIC DNA]</scope>
    <source>
        <strain evidence="3">JCM 17458</strain>
    </source>
</reference>
<name>A0ABP8EKX1_9MICO</name>
<keyword evidence="3" id="KW-1185">Reference proteome</keyword>
<dbReference type="Proteomes" id="UP001501586">
    <property type="component" value="Unassembled WGS sequence"/>
</dbReference>
<feature type="region of interest" description="Disordered" evidence="1">
    <location>
        <begin position="1"/>
        <end position="26"/>
    </location>
</feature>
<sequence length="106" mass="11377">MRETGGRRCRAAAGSRLPGDASHAAARPAVLRQPQIEGGRASIPDLIVAADEVIRQRDEVEQILAAGTGCSSEQLRQDLDRDLVLTAEQALAYCLIDRVAASRRTP</sequence>
<dbReference type="InterPro" id="IPR023562">
    <property type="entry name" value="ClpP/TepA"/>
</dbReference>